<dbReference type="SMART" id="SM00922">
    <property type="entry name" value="MR_MLE"/>
    <property type="match status" value="1"/>
</dbReference>
<dbReference type="Gene3D" id="3.20.20.120">
    <property type="entry name" value="Enolase-like C-terminal domain"/>
    <property type="match status" value="1"/>
</dbReference>
<feature type="domain" description="Mandelate racemase/muconate lactonizing enzyme C-terminal" evidence="2">
    <location>
        <begin position="148"/>
        <end position="246"/>
    </location>
</feature>
<comment type="caution">
    <text evidence="3">The sequence shown here is derived from an EMBL/GenBank/DDBJ whole genome shotgun (WGS) entry which is preliminary data.</text>
</comment>
<keyword evidence="1" id="KW-0479">Metal-binding</keyword>
<dbReference type="Proteomes" id="UP001201449">
    <property type="component" value="Unassembled WGS sequence"/>
</dbReference>
<organism evidence="3 4">
    <name type="scientific">Mariniradius sediminis</name>
    <dbReference type="NCBI Taxonomy" id="2909237"/>
    <lineage>
        <taxon>Bacteria</taxon>
        <taxon>Pseudomonadati</taxon>
        <taxon>Bacteroidota</taxon>
        <taxon>Cytophagia</taxon>
        <taxon>Cytophagales</taxon>
        <taxon>Cyclobacteriaceae</taxon>
        <taxon>Mariniradius</taxon>
    </lineage>
</organism>
<gene>
    <name evidence="3" type="ORF">L0U89_11320</name>
</gene>
<dbReference type="SFLD" id="SFLDF00009">
    <property type="entry name" value="o-succinylbenzoate_synthase"/>
    <property type="match status" value="1"/>
</dbReference>
<dbReference type="SFLD" id="SFLDG00180">
    <property type="entry name" value="muconate_cycloisomerase"/>
    <property type="match status" value="1"/>
</dbReference>
<keyword evidence="4" id="KW-1185">Reference proteome</keyword>
<dbReference type="EMBL" id="JAKEVZ010000008">
    <property type="protein sequence ID" value="MCF1751659.1"/>
    <property type="molecule type" value="Genomic_DNA"/>
</dbReference>
<evidence type="ECO:0000256" key="1">
    <source>
        <dbReference type="ARBA" id="ARBA00022723"/>
    </source>
</evidence>
<dbReference type="InterPro" id="IPR013342">
    <property type="entry name" value="Mandelate_racemase_C"/>
</dbReference>
<dbReference type="InterPro" id="IPR029017">
    <property type="entry name" value="Enolase-like_N"/>
</dbReference>
<protein>
    <submittedName>
        <fullName evidence="3">O-succinylbenzoate synthase</fullName>
    </submittedName>
</protein>
<name>A0ABS9BUC4_9BACT</name>
<dbReference type="SFLD" id="SFLDS00001">
    <property type="entry name" value="Enolase"/>
    <property type="match status" value="1"/>
</dbReference>
<evidence type="ECO:0000313" key="4">
    <source>
        <dbReference type="Proteomes" id="UP001201449"/>
    </source>
</evidence>
<dbReference type="Pfam" id="PF13378">
    <property type="entry name" value="MR_MLE_C"/>
    <property type="match status" value="1"/>
</dbReference>
<dbReference type="InterPro" id="IPR018110">
    <property type="entry name" value="Mandel_Rmase/mucon_lact_enz_CS"/>
</dbReference>
<evidence type="ECO:0000259" key="2">
    <source>
        <dbReference type="SMART" id="SM00922"/>
    </source>
</evidence>
<dbReference type="SUPFAM" id="SSF51604">
    <property type="entry name" value="Enolase C-terminal domain-like"/>
    <property type="match status" value="1"/>
</dbReference>
<dbReference type="SUPFAM" id="SSF54826">
    <property type="entry name" value="Enolase N-terminal domain-like"/>
    <property type="match status" value="1"/>
</dbReference>
<dbReference type="Gene3D" id="3.30.390.10">
    <property type="entry name" value="Enolase-like, N-terminal domain"/>
    <property type="match status" value="1"/>
</dbReference>
<accession>A0ABS9BUC4</accession>
<dbReference type="PROSITE" id="PS00909">
    <property type="entry name" value="MR_MLE_2"/>
    <property type="match status" value="1"/>
</dbReference>
<reference evidence="3 4" key="1">
    <citation type="submission" date="2022-01" db="EMBL/GenBank/DDBJ databases">
        <title>Mariniradius saccharolyticus sp. nov., isolated from sediment of a river.</title>
        <authorList>
            <person name="Liu H."/>
        </authorList>
    </citation>
    <scope>NUCLEOTIDE SEQUENCE [LARGE SCALE GENOMIC DNA]</scope>
    <source>
        <strain evidence="3 4">RY-2</strain>
    </source>
</reference>
<dbReference type="PANTHER" id="PTHR48073:SF2">
    <property type="entry name" value="O-SUCCINYLBENZOATE SYNTHASE"/>
    <property type="match status" value="1"/>
</dbReference>
<dbReference type="PANTHER" id="PTHR48073">
    <property type="entry name" value="O-SUCCINYLBENZOATE SYNTHASE-RELATED"/>
    <property type="match status" value="1"/>
</dbReference>
<dbReference type="InterPro" id="IPR036849">
    <property type="entry name" value="Enolase-like_C_sf"/>
</dbReference>
<evidence type="ECO:0000313" key="3">
    <source>
        <dbReference type="EMBL" id="MCF1751659.1"/>
    </source>
</evidence>
<proteinExistence type="predicted"/>
<dbReference type="InterPro" id="IPR029065">
    <property type="entry name" value="Enolase_C-like"/>
</dbReference>
<dbReference type="CDD" id="cd03320">
    <property type="entry name" value="OSBS"/>
    <property type="match status" value="1"/>
</dbReference>
<sequence length="365" mass="41059">MSEYLHNIQFSFQPYVLRFRFEAGTSRGVMNEKTSYLLRAFEKDNPSVVGWGEAGPLPKLSVDDLPDFGSIMENYVEKLSGSSIPCDPKSVLDWCSRQVPENLPSIRFAFETALLDLAQGGERKIFDTGFFHGKMAIPINGLIWMGKKEMMMEQIEKKLSEGYSCIKMKIGAIGFSEELDLIARIRSRFGADKIVLRVDANGAFSPEEAGEKLRKLAEWDIHSIEQPIRPGQLDEMARLCRSGILPIALDEELIGLTGREEKLRLLEIIKPQYIILKPTLHGGIRASQEWIQLAEELGIGWWMTSALESNIGLNAVAQFTSTYAINIPQGLGTGQLYHNNFNSPLTISNGYLRYLPNPSLWDIRV</sequence>
<dbReference type="RefSeq" id="WP_234861628.1">
    <property type="nucleotide sequence ID" value="NZ_JAKEVZ010000008.1"/>
</dbReference>